<protein>
    <submittedName>
        <fullName evidence="1">Uncharacterized protein</fullName>
    </submittedName>
</protein>
<comment type="caution">
    <text evidence="1">The sequence shown here is derived from an EMBL/GenBank/DDBJ whole genome shotgun (WGS) entry which is preliminary data.</text>
</comment>
<gene>
    <name evidence="1" type="ORF">FEF09_23825</name>
</gene>
<evidence type="ECO:0000313" key="2">
    <source>
        <dbReference type="Proteomes" id="UP000318815"/>
    </source>
</evidence>
<accession>A0A5C6LMJ5</accession>
<proteinExistence type="predicted"/>
<keyword evidence="2" id="KW-1185">Reference proteome</keyword>
<sequence>MQQLEMFTNPVLEDSTQDNMVFELMLKAGYTLTDKVEKTGNFYSIKNGELLIAIEDINQATVDNIISLRPKR</sequence>
<dbReference type="RefSeq" id="WP_146307421.1">
    <property type="nucleotide sequence ID" value="NZ_VOHS01000036.1"/>
</dbReference>
<evidence type="ECO:0000313" key="1">
    <source>
        <dbReference type="EMBL" id="TWV96214.1"/>
    </source>
</evidence>
<dbReference type="EMBL" id="VOHS01000036">
    <property type="protein sequence ID" value="TWV96214.1"/>
    <property type="molecule type" value="Genomic_DNA"/>
</dbReference>
<dbReference type="AlphaFoldDB" id="A0A5C6LMJ5"/>
<dbReference type="Proteomes" id="UP000318815">
    <property type="component" value="Unassembled WGS sequence"/>
</dbReference>
<organism evidence="1 2">
    <name type="scientific">Chitinophaga pinensis</name>
    <dbReference type="NCBI Taxonomy" id="79329"/>
    <lineage>
        <taxon>Bacteria</taxon>
        <taxon>Pseudomonadati</taxon>
        <taxon>Bacteroidota</taxon>
        <taxon>Chitinophagia</taxon>
        <taxon>Chitinophagales</taxon>
        <taxon>Chitinophagaceae</taxon>
        <taxon>Chitinophaga</taxon>
    </lineage>
</organism>
<name>A0A5C6LMJ5_9BACT</name>
<reference evidence="1 2" key="1">
    <citation type="submission" date="2019-08" db="EMBL/GenBank/DDBJ databases">
        <title>Whole genome sequencing of chitin degrading bacteria Chitinophaga pinensis YS16.</title>
        <authorList>
            <person name="Singh R.P."/>
            <person name="Manchanda G."/>
            <person name="Maurya I.K."/>
            <person name="Joshi N.K."/>
            <person name="Srivastava A.K."/>
        </authorList>
    </citation>
    <scope>NUCLEOTIDE SEQUENCE [LARGE SCALE GENOMIC DNA]</scope>
    <source>
        <strain evidence="1 2">YS-16</strain>
    </source>
</reference>